<dbReference type="PANTHER" id="PTHR31544">
    <property type="entry name" value="AIG2-LIKE PROTEIN D"/>
    <property type="match status" value="1"/>
</dbReference>
<feature type="non-terminal residue" evidence="5">
    <location>
        <position position="1"/>
    </location>
</feature>
<protein>
    <recommendedName>
        <fullName evidence="3">Putative gamma-glutamylcyclotransferase</fullName>
    </recommendedName>
</protein>
<accession>A0A194XHE8</accession>
<dbReference type="GO" id="GO:0016740">
    <property type="term" value="F:transferase activity"/>
    <property type="evidence" value="ECO:0007669"/>
    <property type="project" value="UniProtKB-KW"/>
</dbReference>
<feature type="non-terminal residue" evidence="5">
    <location>
        <position position="217"/>
    </location>
</feature>
<dbReference type="Pfam" id="PF06094">
    <property type="entry name" value="GGACT"/>
    <property type="match status" value="1"/>
</dbReference>
<dbReference type="RefSeq" id="XP_018073921.1">
    <property type="nucleotide sequence ID" value="XM_018208474.1"/>
</dbReference>
<dbReference type="AlphaFoldDB" id="A0A194XHE8"/>
<dbReference type="Proteomes" id="UP000070700">
    <property type="component" value="Unassembled WGS sequence"/>
</dbReference>
<organism evidence="5 6">
    <name type="scientific">Mollisia scopiformis</name>
    <name type="common">Conifer needle endophyte fungus</name>
    <name type="synonym">Phialocephala scopiformis</name>
    <dbReference type="NCBI Taxonomy" id="149040"/>
    <lineage>
        <taxon>Eukaryota</taxon>
        <taxon>Fungi</taxon>
        <taxon>Dikarya</taxon>
        <taxon>Ascomycota</taxon>
        <taxon>Pezizomycotina</taxon>
        <taxon>Leotiomycetes</taxon>
        <taxon>Helotiales</taxon>
        <taxon>Mollisiaceae</taxon>
        <taxon>Mollisia</taxon>
    </lineage>
</organism>
<evidence type="ECO:0000256" key="1">
    <source>
        <dbReference type="ARBA" id="ARBA00008861"/>
    </source>
</evidence>
<evidence type="ECO:0000256" key="3">
    <source>
        <dbReference type="ARBA" id="ARBA00030602"/>
    </source>
</evidence>
<evidence type="ECO:0000313" key="6">
    <source>
        <dbReference type="Proteomes" id="UP000070700"/>
    </source>
</evidence>
<dbReference type="EMBL" id="KQ947411">
    <property type="protein sequence ID" value="KUJ19566.1"/>
    <property type="molecule type" value="Genomic_DNA"/>
</dbReference>
<proteinExistence type="inferred from homology"/>
<name>A0A194XHE8_MOLSC</name>
<dbReference type="GeneID" id="28818200"/>
<dbReference type="InterPro" id="IPR009288">
    <property type="entry name" value="AIG2-like_dom"/>
</dbReference>
<keyword evidence="6" id="KW-1185">Reference proteome</keyword>
<dbReference type="CDD" id="cd06661">
    <property type="entry name" value="GGCT_like"/>
    <property type="match status" value="1"/>
</dbReference>
<evidence type="ECO:0000313" key="5">
    <source>
        <dbReference type="EMBL" id="KUJ19566.1"/>
    </source>
</evidence>
<dbReference type="PANTHER" id="PTHR31544:SF4">
    <property type="entry name" value="GAMMA-GLUTAMYLCYCLOTRANSFERASE-RELATED"/>
    <property type="match status" value="1"/>
</dbReference>
<sequence>NGRYLVKLEGSITSELIQKISESAQPVEVILGNGDEGDANDARFCIINSAVKEAILEHASRNKIRPTIVRLPEPASKNLSSISRYPTLGLDTTLPQHRPSNEDVDFLPTQDQYPVWYFFYGTLADPAVLSRHLGLASEPILWPATVRGGVLKTWAGKYRALVDGAESSVIDGSAYEVQSKAQEDALRAYETSKYEVVRCMIEVGCRRIPGCTFRFVG</sequence>
<reference evidence="5 6" key="1">
    <citation type="submission" date="2015-10" db="EMBL/GenBank/DDBJ databases">
        <title>Full genome of DAOMC 229536 Phialocephala scopiformis, a fungal endophyte of spruce producing the potent anti-insectan compound rugulosin.</title>
        <authorList>
            <consortium name="DOE Joint Genome Institute"/>
            <person name="Walker A.K."/>
            <person name="Frasz S.L."/>
            <person name="Seifert K.A."/>
            <person name="Miller J.D."/>
            <person name="Mondo S.J."/>
            <person name="Labutti K."/>
            <person name="Lipzen A."/>
            <person name="Dockter R."/>
            <person name="Kennedy M."/>
            <person name="Grigoriev I.V."/>
            <person name="Spatafora J.W."/>
        </authorList>
    </citation>
    <scope>NUCLEOTIDE SEQUENCE [LARGE SCALE GENOMIC DNA]</scope>
    <source>
        <strain evidence="5 6">CBS 120377</strain>
    </source>
</reference>
<dbReference type="SUPFAM" id="SSF110857">
    <property type="entry name" value="Gamma-glutamyl cyclotransferase-like"/>
    <property type="match status" value="1"/>
</dbReference>
<dbReference type="OrthoDB" id="3262926at2759"/>
<feature type="domain" description="Gamma-glutamylcyclotransferase AIG2-like" evidence="4">
    <location>
        <begin position="117"/>
        <end position="203"/>
    </location>
</feature>
<dbReference type="KEGG" id="psco:LY89DRAFT_562361"/>
<dbReference type="InterPro" id="IPR045038">
    <property type="entry name" value="AIG2-like"/>
</dbReference>
<dbReference type="Gene3D" id="3.10.490.10">
    <property type="entry name" value="Gamma-glutamyl cyclotransferase-like"/>
    <property type="match status" value="1"/>
</dbReference>
<evidence type="ECO:0000259" key="4">
    <source>
        <dbReference type="Pfam" id="PF06094"/>
    </source>
</evidence>
<dbReference type="InParanoid" id="A0A194XHE8"/>
<dbReference type="InterPro" id="IPR036568">
    <property type="entry name" value="GGCT-like_sf"/>
</dbReference>
<keyword evidence="2" id="KW-0808">Transferase</keyword>
<gene>
    <name evidence="5" type="ORF">LY89DRAFT_562361</name>
</gene>
<comment type="similarity">
    <text evidence="1">Belongs to the gamma-glutamylcyclotransferase family.</text>
</comment>
<dbReference type="InterPro" id="IPR013024">
    <property type="entry name" value="GGCT-like"/>
</dbReference>
<evidence type="ECO:0000256" key="2">
    <source>
        <dbReference type="ARBA" id="ARBA00022679"/>
    </source>
</evidence>